<dbReference type="InterPro" id="IPR008914">
    <property type="entry name" value="PEBP"/>
</dbReference>
<dbReference type="Gene3D" id="3.90.280.10">
    <property type="entry name" value="PEBP-like"/>
    <property type="match status" value="2"/>
</dbReference>
<feature type="region of interest" description="Disordered" evidence="1">
    <location>
        <begin position="529"/>
        <end position="555"/>
    </location>
</feature>
<dbReference type="InterPro" id="IPR036610">
    <property type="entry name" value="PEBP-like_sf"/>
</dbReference>
<feature type="compositionally biased region" description="Basic residues" evidence="1">
    <location>
        <begin position="96"/>
        <end position="115"/>
    </location>
</feature>
<evidence type="ECO:0000313" key="3">
    <source>
        <dbReference type="Proteomes" id="UP001362999"/>
    </source>
</evidence>
<feature type="compositionally biased region" description="Polar residues" evidence="1">
    <location>
        <begin position="32"/>
        <end position="42"/>
    </location>
</feature>
<dbReference type="Proteomes" id="UP001362999">
    <property type="component" value="Unassembled WGS sequence"/>
</dbReference>
<sequence length="652" mass="74447">MLRLGRLCAGPLARYPPAELGLTFARGALPSSTKSLHFTRNASTSTSSSSATKKSSPPPTGKGKASSSSPKSSLSPKPRAAEAAAPAAPKKVHEPKQRKHGRLSRKARSPTRTKWVKPAPRTPTSRSVARKMRWRYRLETNPPTRVKRFRLGFHVLRHSQPFQRGRRGRMSSELRRKIAKKGELQTRRSRKRYGRPEISLKRPRRWNMPLPEGILPAYDEALKLIRKDSYNVRKEANVLRREVDRLHRVLSGEVEGEKLEGEAKIAVEAALEAKRGKLHILDVQSEVNLPEVRWSVANAMTDMHIPSHRHLIEQRWRKDGDLDLLMERLHQMNVIPDVLPVMHPSVDLHVTARLMPTHFESLMKRNRFQRRVNTFKEVIPGNYLTPQQTRVPPKLYANVFHTDVRLYTMLLVDPDVPDPENQTYSTFLHWLKPNIPLSATHVGRIPLLNTHTRYVPPHPQRGTPYHRYTLLLLPQPPLPGMKYNRNTEALLTAQQERLSQSIRDSSNIAEARAEDVEKAVNEADGLSDMMRTGRSRTRHPTHPNAALPEPTSGEDPLNHFVTLSQQIDVPVIPDEQRLHFDVRAFLKQYGLNAAMGGGAHMWREVWDNYVGAVYRYDLHKPQPMYGRPPRDGRQMEAQSAAPTKRRKYQVGA</sequence>
<keyword evidence="3" id="KW-1185">Reference proteome</keyword>
<dbReference type="InterPro" id="IPR035810">
    <property type="entry name" value="PEBP_euk"/>
</dbReference>
<dbReference type="CDD" id="cd00866">
    <property type="entry name" value="PEBP_euk"/>
    <property type="match status" value="1"/>
</dbReference>
<feature type="region of interest" description="Disordered" evidence="1">
    <location>
        <begin position="32"/>
        <end position="128"/>
    </location>
</feature>
<name>A0AAW0CNL3_9AGAR</name>
<feature type="compositionally biased region" description="Low complexity" evidence="1">
    <location>
        <begin position="43"/>
        <end position="89"/>
    </location>
</feature>
<dbReference type="AlphaFoldDB" id="A0AAW0CNL3"/>
<proteinExistence type="predicted"/>
<gene>
    <name evidence="2" type="ORF">R3P38DRAFT_429814</name>
</gene>
<dbReference type="PANTHER" id="PTHR11362:SF82">
    <property type="entry name" value="PHOSPHATIDYLETHANOLAMINE-BINDING PROTEIN 4"/>
    <property type="match status" value="1"/>
</dbReference>
<evidence type="ECO:0008006" key="4">
    <source>
        <dbReference type="Google" id="ProtNLM"/>
    </source>
</evidence>
<feature type="region of interest" description="Disordered" evidence="1">
    <location>
        <begin position="624"/>
        <end position="652"/>
    </location>
</feature>
<accession>A0AAW0CNL3</accession>
<dbReference type="Gene3D" id="1.20.58.1180">
    <property type="match status" value="1"/>
</dbReference>
<feature type="compositionally biased region" description="Basic residues" evidence="1">
    <location>
        <begin position="643"/>
        <end position="652"/>
    </location>
</feature>
<organism evidence="2 3">
    <name type="scientific">Favolaschia claudopus</name>
    <dbReference type="NCBI Taxonomy" id="2862362"/>
    <lineage>
        <taxon>Eukaryota</taxon>
        <taxon>Fungi</taxon>
        <taxon>Dikarya</taxon>
        <taxon>Basidiomycota</taxon>
        <taxon>Agaricomycotina</taxon>
        <taxon>Agaricomycetes</taxon>
        <taxon>Agaricomycetidae</taxon>
        <taxon>Agaricales</taxon>
        <taxon>Marasmiineae</taxon>
        <taxon>Mycenaceae</taxon>
        <taxon>Favolaschia</taxon>
    </lineage>
</organism>
<dbReference type="Pfam" id="PF01161">
    <property type="entry name" value="PBP"/>
    <property type="match status" value="1"/>
</dbReference>
<evidence type="ECO:0000256" key="1">
    <source>
        <dbReference type="SAM" id="MobiDB-lite"/>
    </source>
</evidence>
<dbReference type="PANTHER" id="PTHR11362">
    <property type="entry name" value="PHOSPHATIDYLETHANOLAMINE-BINDING PROTEIN"/>
    <property type="match status" value="1"/>
</dbReference>
<evidence type="ECO:0000313" key="2">
    <source>
        <dbReference type="EMBL" id="KAK7040598.1"/>
    </source>
</evidence>
<dbReference type="EMBL" id="JAWWNJ010000015">
    <property type="protein sequence ID" value="KAK7040598.1"/>
    <property type="molecule type" value="Genomic_DNA"/>
</dbReference>
<reference evidence="2 3" key="1">
    <citation type="journal article" date="2024" name="J Genomics">
        <title>Draft genome sequencing and assembly of Favolaschia claudopus CIRM-BRFM 2984 isolated from oak limbs.</title>
        <authorList>
            <person name="Navarro D."/>
            <person name="Drula E."/>
            <person name="Chaduli D."/>
            <person name="Cazenave R."/>
            <person name="Ahrendt S."/>
            <person name="Wang J."/>
            <person name="Lipzen A."/>
            <person name="Daum C."/>
            <person name="Barry K."/>
            <person name="Grigoriev I.V."/>
            <person name="Favel A."/>
            <person name="Rosso M.N."/>
            <person name="Martin F."/>
        </authorList>
    </citation>
    <scope>NUCLEOTIDE SEQUENCE [LARGE SCALE GENOMIC DNA]</scope>
    <source>
        <strain evidence="2 3">CIRM-BRFM 2984</strain>
    </source>
</reference>
<protein>
    <recommendedName>
        <fullName evidence="4">PEBP-like protein</fullName>
    </recommendedName>
</protein>
<dbReference type="SUPFAM" id="SSF49777">
    <property type="entry name" value="PEBP-like"/>
    <property type="match status" value="1"/>
</dbReference>
<comment type="caution">
    <text evidence="2">The sequence shown here is derived from an EMBL/GenBank/DDBJ whole genome shotgun (WGS) entry which is preliminary data.</text>
</comment>